<feature type="transmembrane region" description="Helical" evidence="5">
    <location>
        <begin position="124"/>
        <end position="144"/>
    </location>
</feature>
<keyword evidence="2 5" id="KW-0812">Transmembrane</keyword>
<proteinExistence type="predicted"/>
<reference evidence="6" key="1">
    <citation type="submission" date="2020-08" db="EMBL/GenBank/DDBJ databases">
        <authorList>
            <person name="Uke A."/>
            <person name="Chhe C."/>
            <person name="Baramee S."/>
            <person name="Kosugi A."/>
        </authorList>
    </citation>
    <scope>NUCLEOTIDE SEQUENCE</scope>
    <source>
        <strain evidence="6">DA-C8</strain>
    </source>
</reference>
<keyword evidence="3 5" id="KW-1133">Transmembrane helix</keyword>
<dbReference type="PANTHER" id="PTHR39157:SF1">
    <property type="entry name" value="DOXX FAMILY PROTEIN"/>
    <property type="match status" value="1"/>
</dbReference>
<dbReference type="Proteomes" id="UP000654993">
    <property type="component" value="Unassembled WGS sequence"/>
</dbReference>
<dbReference type="EMBL" id="BMAQ01000008">
    <property type="protein sequence ID" value="GFR37907.1"/>
    <property type="molecule type" value="Genomic_DNA"/>
</dbReference>
<evidence type="ECO:0008006" key="8">
    <source>
        <dbReference type="Google" id="ProtNLM"/>
    </source>
</evidence>
<evidence type="ECO:0000256" key="2">
    <source>
        <dbReference type="ARBA" id="ARBA00022692"/>
    </source>
</evidence>
<evidence type="ECO:0000313" key="6">
    <source>
        <dbReference type="EMBL" id="GFR37907.1"/>
    </source>
</evidence>
<dbReference type="GO" id="GO:0016020">
    <property type="term" value="C:membrane"/>
    <property type="evidence" value="ECO:0007669"/>
    <property type="project" value="UniProtKB-SubCell"/>
</dbReference>
<feature type="transmembrane region" description="Helical" evidence="5">
    <location>
        <begin position="9"/>
        <end position="27"/>
    </location>
</feature>
<gene>
    <name evidence="6" type="ORF">PRECH8_12030</name>
</gene>
<keyword evidence="4 5" id="KW-0472">Membrane</keyword>
<evidence type="ECO:0000256" key="4">
    <source>
        <dbReference type="ARBA" id="ARBA00023136"/>
    </source>
</evidence>
<dbReference type="InterPro" id="IPR032808">
    <property type="entry name" value="DoxX"/>
</dbReference>
<protein>
    <recommendedName>
        <fullName evidence="8">Thiosulfate dehydrogenase [quinone] large subunit</fullName>
    </recommendedName>
</protein>
<evidence type="ECO:0000313" key="7">
    <source>
        <dbReference type="Proteomes" id="UP000654993"/>
    </source>
</evidence>
<evidence type="ECO:0000256" key="3">
    <source>
        <dbReference type="ARBA" id="ARBA00022989"/>
    </source>
</evidence>
<accession>A0A916QBX7</accession>
<organism evidence="6 7">
    <name type="scientific">Insulibacter thermoxylanivorax</name>
    <dbReference type="NCBI Taxonomy" id="2749268"/>
    <lineage>
        <taxon>Bacteria</taxon>
        <taxon>Bacillati</taxon>
        <taxon>Bacillota</taxon>
        <taxon>Bacilli</taxon>
        <taxon>Bacillales</taxon>
        <taxon>Paenibacillaceae</taxon>
        <taxon>Insulibacter</taxon>
    </lineage>
</organism>
<dbReference type="RefSeq" id="WP_371871181.1">
    <property type="nucleotide sequence ID" value="NZ_BMAQ01000008.1"/>
</dbReference>
<sequence>MVKFLRENIYAAGILLILRVYLGWSWLTAGWNKLIGGFNAEGYLKNVIANPVMKGDEVIYPTYTAFLEHFALPNVKLINFLIPVGEFLVGLGLILGALTAAAAFFGLLMNFMFLFAGTISTNPWMVLIGGIIFMAGHHAGRFGIDYYLMPFLRKVFARKGKTAANQDTAVKPGTRPAV</sequence>
<reference evidence="6" key="2">
    <citation type="journal article" date="2021" name="Data Brief">
        <title>Draft genome sequence data of the facultative, thermophilic, xylanolytic bacterium Paenibacillus sp. strain DA-C8.</title>
        <authorList>
            <person name="Chhe C."/>
            <person name="Uke A."/>
            <person name="Baramee S."/>
            <person name="Ungkulpasvich U."/>
            <person name="Tachaapaikoon C."/>
            <person name="Pason P."/>
            <person name="Waeonukul R."/>
            <person name="Ratanakhanokchai K."/>
            <person name="Kosugi A."/>
        </authorList>
    </citation>
    <scope>NUCLEOTIDE SEQUENCE</scope>
    <source>
        <strain evidence="6">DA-C8</strain>
    </source>
</reference>
<keyword evidence="7" id="KW-1185">Reference proteome</keyword>
<dbReference type="PANTHER" id="PTHR39157">
    <property type="entry name" value="INTEGRAL MEMBRANE PROTEIN-RELATED"/>
    <property type="match status" value="1"/>
</dbReference>
<name>A0A916QBX7_9BACL</name>
<evidence type="ECO:0000256" key="1">
    <source>
        <dbReference type="ARBA" id="ARBA00004141"/>
    </source>
</evidence>
<comment type="subcellular location">
    <subcellularLocation>
        <location evidence="1">Membrane</location>
        <topology evidence="1">Multi-pass membrane protein</topology>
    </subcellularLocation>
</comment>
<feature type="transmembrane region" description="Helical" evidence="5">
    <location>
        <begin position="87"/>
        <end position="112"/>
    </location>
</feature>
<dbReference type="Pfam" id="PF07681">
    <property type="entry name" value="DoxX"/>
    <property type="match status" value="1"/>
</dbReference>
<evidence type="ECO:0000256" key="5">
    <source>
        <dbReference type="SAM" id="Phobius"/>
    </source>
</evidence>
<comment type="caution">
    <text evidence="6">The sequence shown here is derived from an EMBL/GenBank/DDBJ whole genome shotgun (WGS) entry which is preliminary data.</text>
</comment>
<dbReference type="AlphaFoldDB" id="A0A916QBX7"/>